<feature type="region of interest" description="Disordered" evidence="8">
    <location>
        <begin position="778"/>
        <end position="809"/>
    </location>
</feature>
<keyword evidence="4" id="KW-0238">DNA-binding</keyword>
<comment type="caution">
    <text evidence="10">The sequence shown here is derived from an EMBL/GenBank/DDBJ whole genome shotgun (WGS) entry which is preliminary data.</text>
</comment>
<evidence type="ECO:0000256" key="6">
    <source>
        <dbReference type="ARBA" id="ARBA00023242"/>
    </source>
</evidence>
<dbReference type="EMBL" id="JBFTWV010000016">
    <property type="protein sequence ID" value="KAL2797930.1"/>
    <property type="molecule type" value="Genomic_DNA"/>
</dbReference>
<dbReference type="SUPFAM" id="SSF57701">
    <property type="entry name" value="Zn2/Cys6 DNA-binding domain"/>
    <property type="match status" value="1"/>
</dbReference>
<dbReference type="Gene3D" id="4.10.240.10">
    <property type="entry name" value="Zn(2)-C6 fungal-type DNA-binding domain"/>
    <property type="match status" value="1"/>
</dbReference>
<evidence type="ECO:0000256" key="2">
    <source>
        <dbReference type="ARBA" id="ARBA00022833"/>
    </source>
</evidence>
<keyword evidence="2" id="KW-0862">Zinc</keyword>
<evidence type="ECO:0000313" key="11">
    <source>
        <dbReference type="Proteomes" id="UP001610563"/>
    </source>
</evidence>
<dbReference type="SUPFAM" id="SSF57667">
    <property type="entry name" value="beta-beta-alpha zinc fingers"/>
    <property type="match status" value="1"/>
</dbReference>
<name>A0ABR4GFU3_9EURO</name>
<dbReference type="InterPro" id="IPR001138">
    <property type="entry name" value="Zn2Cys6_DnaBD"/>
</dbReference>
<keyword evidence="7" id="KW-0863">Zinc-finger</keyword>
<evidence type="ECO:0000256" key="5">
    <source>
        <dbReference type="ARBA" id="ARBA00023163"/>
    </source>
</evidence>
<reference evidence="10 11" key="1">
    <citation type="submission" date="2024-07" db="EMBL/GenBank/DDBJ databases">
        <title>Section-level genome sequencing and comparative genomics of Aspergillus sections Usti and Cavernicolus.</title>
        <authorList>
            <consortium name="Lawrence Berkeley National Laboratory"/>
            <person name="Nybo J.L."/>
            <person name="Vesth T.C."/>
            <person name="Theobald S."/>
            <person name="Frisvad J.C."/>
            <person name="Larsen T.O."/>
            <person name="Kjaerboelling I."/>
            <person name="Rothschild-Mancinelli K."/>
            <person name="Lyhne E.K."/>
            <person name="Kogle M.E."/>
            <person name="Barry K."/>
            <person name="Clum A."/>
            <person name="Na H."/>
            <person name="Ledsgaard L."/>
            <person name="Lin J."/>
            <person name="Lipzen A."/>
            <person name="Kuo A."/>
            <person name="Riley R."/>
            <person name="Mondo S."/>
            <person name="Labutti K."/>
            <person name="Haridas S."/>
            <person name="Pangalinan J."/>
            <person name="Salamov A.A."/>
            <person name="Simmons B.A."/>
            <person name="Magnuson J.K."/>
            <person name="Chen J."/>
            <person name="Drula E."/>
            <person name="Henrissat B."/>
            <person name="Wiebenga A."/>
            <person name="Lubbers R.J."/>
            <person name="Gomes A.C."/>
            <person name="Makela M.R."/>
            <person name="Stajich J."/>
            <person name="Grigoriev I.V."/>
            <person name="Mortensen U.H."/>
            <person name="De Vries R.P."/>
            <person name="Baker S.E."/>
            <person name="Andersen M.R."/>
        </authorList>
    </citation>
    <scope>NUCLEOTIDE SEQUENCE [LARGE SCALE GENOMIC DNA]</scope>
    <source>
        <strain evidence="10 11">CBS 209.92</strain>
    </source>
</reference>
<dbReference type="Pfam" id="PF00096">
    <property type="entry name" value="zf-C2H2"/>
    <property type="match status" value="1"/>
</dbReference>
<dbReference type="Gene3D" id="3.30.160.60">
    <property type="entry name" value="Classic Zinc Finger"/>
    <property type="match status" value="2"/>
</dbReference>
<feature type="compositionally biased region" description="Low complexity" evidence="8">
    <location>
        <begin position="135"/>
        <end position="149"/>
    </location>
</feature>
<dbReference type="PROSITE" id="PS50157">
    <property type="entry name" value="ZINC_FINGER_C2H2_2"/>
    <property type="match status" value="2"/>
</dbReference>
<feature type="domain" description="C2H2-type" evidence="9">
    <location>
        <begin position="61"/>
        <end position="88"/>
    </location>
</feature>
<dbReference type="InterPro" id="IPR036236">
    <property type="entry name" value="Znf_C2H2_sf"/>
</dbReference>
<dbReference type="InterPro" id="IPR036864">
    <property type="entry name" value="Zn2-C6_fun-type_DNA-bd_sf"/>
</dbReference>
<evidence type="ECO:0000313" key="10">
    <source>
        <dbReference type="EMBL" id="KAL2797930.1"/>
    </source>
</evidence>
<dbReference type="Pfam" id="PF04082">
    <property type="entry name" value="Fungal_trans"/>
    <property type="match status" value="1"/>
</dbReference>
<organism evidence="10 11">
    <name type="scientific">Aspergillus keveii</name>
    <dbReference type="NCBI Taxonomy" id="714993"/>
    <lineage>
        <taxon>Eukaryota</taxon>
        <taxon>Fungi</taxon>
        <taxon>Dikarya</taxon>
        <taxon>Ascomycota</taxon>
        <taxon>Pezizomycotina</taxon>
        <taxon>Eurotiomycetes</taxon>
        <taxon>Eurotiomycetidae</taxon>
        <taxon>Eurotiales</taxon>
        <taxon>Aspergillaceae</taxon>
        <taxon>Aspergillus</taxon>
        <taxon>Aspergillus subgen. Nidulantes</taxon>
    </lineage>
</organism>
<evidence type="ECO:0000256" key="4">
    <source>
        <dbReference type="ARBA" id="ARBA00023125"/>
    </source>
</evidence>
<dbReference type="InterPro" id="IPR007219">
    <property type="entry name" value="XnlR_reg_dom"/>
</dbReference>
<evidence type="ECO:0000256" key="3">
    <source>
        <dbReference type="ARBA" id="ARBA00023015"/>
    </source>
</evidence>
<gene>
    <name evidence="10" type="ORF">BJX66DRAFT_347838</name>
</gene>
<dbReference type="PANTHER" id="PTHR47660:SF2">
    <property type="entry name" value="TRANSCRIPTION FACTOR WITH C2H2 AND ZN(2)-CYS(6) DNA BINDING DOMAIN (EUROFUNG)"/>
    <property type="match status" value="1"/>
</dbReference>
<keyword evidence="5" id="KW-0804">Transcription</keyword>
<dbReference type="InterPro" id="IPR013087">
    <property type="entry name" value="Znf_C2H2_type"/>
</dbReference>
<dbReference type="Proteomes" id="UP001610563">
    <property type="component" value="Unassembled WGS sequence"/>
</dbReference>
<evidence type="ECO:0000256" key="7">
    <source>
        <dbReference type="PROSITE-ProRule" id="PRU00042"/>
    </source>
</evidence>
<evidence type="ECO:0000256" key="8">
    <source>
        <dbReference type="SAM" id="MobiDB-lite"/>
    </source>
</evidence>
<dbReference type="SMART" id="SM00355">
    <property type="entry name" value="ZnF_C2H2"/>
    <property type="match status" value="2"/>
</dbReference>
<feature type="compositionally biased region" description="Basic residues" evidence="8">
    <location>
        <begin position="782"/>
        <end position="791"/>
    </location>
</feature>
<feature type="domain" description="C2H2-type" evidence="9">
    <location>
        <begin position="33"/>
        <end position="60"/>
    </location>
</feature>
<feature type="region of interest" description="Disordered" evidence="8">
    <location>
        <begin position="135"/>
        <end position="171"/>
    </location>
</feature>
<feature type="region of interest" description="Disordered" evidence="8">
    <location>
        <begin position="79"/>
        <end position="98"/>
    </location>
</feature>
<keyword evidence="11" id="KW-1185">Reference proteome</keyword>
<dbReference type="PANTHER" id="PTHR47660">
    <property type="entry name" value="TRANSCRIPTION FACTOR WITH C2H2 AND ZN(2)-CYS(6) DNA BINDING DOMAIN (EUROFUNG)-RELATED-RELATED"/>
    <property type="match status" value="1"/>
</dbReference>
<feature type="compositionally biased region" description="Basic and acidic residues" evidence="8">
    <location>
        <begin position="79"/>
        <end position="89"/>
    </location>
</feature>
<dbReference type="CDD" id="cd00067">
    <property type="entry name" value="GAL4"/>
    <property type="match status" value="1"/>
</dbReference>
<protein>
    <recommendedName>
        <fullName evidence="9">C2H2-type domain-containing protein</fullName>
    </recommendedName>
</protein>
<keyword evidence="6" id="KW-0539">Nucleus</keyword>
<keyword evidence="1" id="KW-0479">Metal-binding</keyword>
<feature type="region of interest" description="Disordered" evidence="8">
    <location>
        <begin position="681"/>
        <end position="705"/>
    </location>
</feature>
<evidence type="ECO:0000256" key="1">
    <source>
        <dbReference type="ARBA" id="ARBA00022723"/>
    </source>
</evidence>
<feature type="compositionally biased region" description="Acidic residues" evidence="8">
    <location>
        <begin position="150"/>
        <end position="159"/>
    </location>
</feature>
<proteinExistence type="predicted"/>
<dbReference type="CDD" id="cd12148">
    <property type="entry name" value="fungal_TF_MHR"/>
    <property type="match status" value="1"/>
</dbReference>
<keyword evidence="3" id="KW-0805">Transcription regulation</keyword>
<dbReference type="PROSITE" id="PS00028">
    <property type="entry name" value="ZINC_FINGER_C2H2_1"/>
    <property type="match status" value="2"/>
</dbReference>
<evidence type="ECO:0000259" key="9">
    <source>
        <dbReference type="PROSITE" id="PS50157"/>
    </source>
</evidence>
<sequence>MFEIPRPERVSGAKVRQLAAVWEHVRGAKPDQYQCDVCCSSFRRPDHLARHYRAHTKQRPFACPVCSKGFARRDLMTRHKAKHVQDGRRSPTTAGSQPALHYRVSQACKRCATSKLKCTDEKPCPRCVKRGLPVAKSKSSAEPGASPAADDGDGDEDGMQVEFDSHDQDMWPGDSAILTPTLHESELAMLNDFQSVSGLWNIPTEQASMDDDLAFLQQLDFSFLDQVTAGDGLNVWPTPPAPVMPHHSQVYRGSSVVQTWVPLPTENSGMERANLALASDNVQELQQLRVTAESAPAQHYIDNLARDRMLNMVFMAYADKTAQIVESFPSAEILSRLVCHLLSQRKVKQISDLVHLPTFEWKNTRPELLAAVIALSAVDGPSLAVRKFGFALQATVRRATIQRYEEDYAKMRDMDLAQAYLVQQYIAFFSGIPRKIGLAESCYMITSTIISQARVLLEGIEASSCSPMMENAAVATDSPEQLDQLWRRWSQRESLRRLIYYTFRLDCHVSITRNLNPILPYADMDTTLPCPERLWKADTAASWKSELLSLSKHQSDVAPPPSLRDLLHAPRLLSQCGNQVDTDFAGQIYISGLWSLVREYRQLSGIVSSTTNSSFNIWNPLVLKSRHEELNKALGRFRKDMATAAATGNPQLRCPEVRLLYHLAAMHLHVSFKDLQPPRLPARTSHQQLQQPPSPPTSSSPQSFSHREIQSNMYAYTWIQAPDSRTAIWHAGQVVRAATDFAAETLGGFYSICLLQATVVLWVYGNLGLASATNSAAATGATHHHPHHQPPHPHPPLLPLNDDNEEQGASTAAAAALDAFIDYGEGQPGLRTLDPTREVVPLTEPNRVVRTHSYHDGVLYPSGTDEVMRVLGDFCACFSVDGGGREEA</sequence>
<accession>A0ABR4GFU3</accession>